<dbReference type="GO" id="GO:0043590">
    <property type="term" value="C:bacterial nucleoid"/>
    <property type="evidence" value="ECO:0007669"/>
    <property type="project" value="TreeGrafter"/>
</dbReference>
<dbReference type="Gene3D" id="3.40.50.300">
    <property type="entry name" value="P-loop containing nucleotide triphosphate hydrolases"/>
    <property type="match status" value="2"/>
</dbReference>
<dbReference type="GO" id="GO:0006310">
    <property type="term" value="P:DNA recombination"/>
    <property type="evidence" value="ECO:0007669"/>
    <property type="project" value="InterPro"/>
</dbReference>
<dbReference type="GO" id="GO:0005524">
    <property type="term" value="F:ATP binding"/>
    <property type="evidence" value="ECO:0007669"/>
    <property type="project" value="UniProtKB-KW"/>
</dbReference>
<evidence type="ECO:0000256" key="3">
    <source>
        <dbReference type="ARBA" id="ARBA00021315"/>
    </source>
</evidence>
<dbReference type="CDD" id="cd03241">
    <property type="entry name" value="ABC_RecN"/>
    <property type="match status" value="2"/>
</dbReference>
<feature type="coiled-coil region" evidence="10">
    <location>
        <begin position="330"/>
        <end position="360"/>
    </location>
</feature>
<evidence type="ECO:0000256" key="2">
    <source>
        <dbReference type="ARBA" id="ARBA00009441"/>
    </source>
</evidence>
<dbReference type="Pfam" id="PF02463">
    <property type="entry name" value="SMC_N"/>
    <property type="match status" value="1"/>
</dbReference>
<evidence type="ECO:0000259" key="11">
    <source>
        <dbReference type="Pfam" id="PF02463"/>
    </source>
</evidence>
<accession>A0A926ELR2</accession>
<dbReference type="FunFam" id="3.40.50.300:FF:000356">
    <property type="entry name" value="DNA repair protein RecN"/>
    <property type="match status" value="1"/>
</dbReference>
<organism evidence="12 13">
    <name type="scientific">Youxingia wuxianensis</name>
    <dbReference type="NCBI Taxonomy" id="2763678"/>
    <lineage>
        <taxon>Bacteria</taxon>
        <taxon>Bacillati</taxon>
        <taxon>Bacillota</taxon>
        <taxon>Clostridia</taxon>
        <taxon>Eubacteriales</taxon>
        <taxon>Oscillospiraceae</taxon>
        <taxon>Youxingia</taxon>
    </lineage>
</organism>
<evidence type="ECO:0000313" key="13">
    <source>
        <dbReference type="Proteomes" id="UP000623678"/>
    </source>
</evidence>
<gene>
    <name evidence="12" type="primary">recN</name>
    <name evidence="12" type="ORF">H8705_01260</name>
</gene>
<dbReference type="RefSeq" id="WP_262394064.1">
    <property type="nucleotide sequence ID" value="NZ_JACRTD010000001.1"/>
</dbReference>
<evidence type="ECO:0000256" key="8">
    <source>
        <dbReference type="ARBA" id="ARBA00033408"/>
    </source>
</evidence>
<dbReference type="AlphaFoldDB" id="A0A926ELR2"/>
<dbReference type="NCBIfam" id="TIGR00634">
    <property type="entry name" value="recN"/>
    <property type="match status" value="1"/>
</dbReference>
<evidence type="ECO:0000256" key="9">
    <source>
        <dbReference type="PIRNR" id="PIRNR003128"/>
    </source>
</evidence>
<dbReference type="PIRSF" id="PIRSF003128">
    <property type="entry name" value="RecN"/>
    <property type="match status" value="1"/>
</dbReference>
<comment type="function">
    <text evidence="1 9">May be involved in recombinational repair of damaged DNA.</text>
</comment>
<keyword evidence="5 9" id="KW-0227">DNA damage</keyword>
<reference evidence="12" key="1">
    <citation type="submission" date="2020-08" db="EMBL/GenBank/DDBJ databases">
        <title>Genome public.</title>
        <authorList>
            <person name="Liu C."/>
            <person name="Sun Q."/>
        </authorList>
    </citation>
    <scope>NUCLEOTIDE SEQUENCE</scope>
    <source>
        <strain evidence="12">NSJ-64</strain>
    </source>
</reference>
<proteinExistence type="inferred from homology"/>
<evidence type="ECO:0000256" key="7">
    <source>
        <dbReference type="ARBA" id="ARBA00023204"/>
    </source>
</evidence>
<evidence type="ECO:0000256" key="4">
    <source>
        <dbReference type="ARBA" id="ARBA00022741"/>
    </source>
</evidence>
<keyword evidence="6" id="KW-0067">ATP-binding</keyword>
<dbReference type="GO" id="GO:0006281">
    <property type="term" value="P:DNA repair"/>
    <property type="evidence" value="ECO:0007669"/>
    <property type="project" value="UniProtKB-KW"/>
</dbReference>
<keyword evidence="13" id="KW-1185">Reference proteome</keyword>
<evidence type="ECO:0000256" key="10">
    <source>
        <dbReference type="SAM" id="Coils"/>
    </source>
</evidence>
<dbReference type="PANTHER" id="PTHR11059">
    <property type="entry name" value="DNA REPAIR PROTEIN RECN"/>
    <property type="match status" value="1"/>
</dbReference>
<evidence type="ECO:0000256" key="6">
    <source>
        <dbReference type="ARBA" id="ARBA00022840"/>
    </source>
</evidence>
<comment type="caution">
    <text evidence="12">The sequence shown here is derived from an EMBL/GenBank/DDBJ whole genome shotgun (WGS) entry which is preliminary data.</text>
</comment>
<dbReference type="EMBL" id="JACRTD010000001">
    <property type="protein sequence ID" value="MBC8584213.1"/>
    <property type="molecule type" value="Genomic_DNA"/>
</dbReference>
<dbReference type="SUPFAM" id="SSF52540">
    <property type="entry name" value="P-loop containing nucleoside triphosphate hydrolases"/>
    <property type="match status" value="1"/>
</dbReference>
<evidence type="ECO:0000313" key="12">
    <source>
        <dbReference type="EMBL" id="MBC8584213.1"/>
    </source>
</evidence>
<dbReference type="PANTHER" id="PTHR11059:SF0">
    <property type="entry name" value="DNA REPAIR PROTEIN RECN"/>
    <property type="match status" value="1"/>
</dbReference>
<dbReference type="GO" id="GO:0009432">
    <property type="term" value="P:SOS response"/>
    <property type="evidence" value="ECO:0007669"/>
    <property type="project" value="TreeGrafter"/>
</dbReference>
<evidence type="ECO:0000256" key="5">
    <source>
        <dbReference type="ARBA" id="ARBA00022763"/>
    </source>
</evidence>
<keyword evidence="10" id="KW-0175">Coiled coil</keyword>
<protein>
    <recommendedName>
        <fullName evidence="3 9">DNA repair protein RecN</fullName>
    </recommendedName>
    <alternativeName>
        <fullName evidence="8 9">Recombination protein N</fullName>
    </alternativeName>
</protein>
<keyword evidence="4" id="KW-0547">Nucleotide-binding</keyword>
<evidence type="ECO:0000256" key="1">
    <source>
        <dbReference type="ARBA" id="ARBA00003618"/>
    </source>
</evidence>
<keyword evidence="7 9" id="KW-0234">DNA repair</keyword>
<comment type="similarity">
    <text evidence="2 9">Belongs to the RecN family.</text>
</comment>
<feature type="domain" description="RecF/RecN/SMC N-terminal" evidence="11">
    <location>
        <begin position="2"/>
        <end position="507"/>
    </location>
</feature>
<dbReference type="FunFam" id="3.40.50.300:FF:000319">
    <property type="entry name" value="DNA repair protein RecN"/>
    <property type="match status" value="1"/>
</dbReference>
<dbReference type="InterPro" id="IPR003395">
    <property type="entry name" value="RecF/RecN/SMC_N"/>
</dbReference>
<dbReference type="Proteomes" id="UP000623678">
    <property type="component" value="Unassembled WGS sequence"/>
</dbReference>
<sequence length="555" mass="61562">MLSQLYINNIAVISEATIDLKPGLNVFTGETGAGKTILINAINAVLGERASKDSIRTGESKAVISALFEDISSEAAAALEQAGYPAEDGSVLITRELDISGKSTCKIDGRPATTGILKNISGHLINVHGQHDNQQLLSAQKHLSFIDSFGGLEQEVAQYKEVYQKYVSVKEKLENITTDEAQKAHRIDLLEYQINEIEAAQLVQGEEEQLKARRKMVKNSLNITQALGTCMALFEGEMEGGGLQEMFGSLVENISQAASYMEEAQPIAQRIEEISYEMEGFERDIRGLLEDFDCDPSELDAIERRLDTIYTLKKKYGSDIQEILNYRDNAWEELRSIENSDQQIKELEKQEQKLFSLAREKALHLSERRKQASQQFVFAVGEELAFLDMPSVQLSVMAKEKPLSADGMDDLELMIVTNVGEQAKSLAKIASGGELSRIMLSIKNVLADKDEIQTMIFDEVDTGVSGRAAQKIGKKLAQVAQNRQVICVTHLAQVASFGNNHLYISKESRNNRTYTTIVPLTREQRIRELARISAGENITPIALSHGEEMLKEAGN</sequence>
<dbReference type="InterPro" id="IPR027417">
    <property type="entry name" value="P-loop_NTPase"/>
</dbReference>
<name>A0A926ELR2_9FIRM</name>
<dbReference type="InterPro" id="IPR004604">
    <property type="entry name" value="DNA_recomb/repair_RecN"/>
</dbReference>